<name>A0AAJ0D9C5_9PEZI</name>
<evidence type="ECO:0000256" key="1">
    <source>
        <dbReference type="SAM" id="Phobius"/>
    </source>
</evidence>
<feature type="transmembrane region" description="Helical" evidence="1">
    <location>
        <begin position="575"/>
        <end position="601"/>
    </location>
</feature>
<keyword evidence="1" id="KW-0472">Membrane</keyword>
<protein>
    <recommendedName>
        <fullName evidence="4">Heterokaryon incompatibility domain-containing protein</fullName>
    </recommendedName>
</protein>
<dbReference type="EMBL" id="JAWDJX010000196">
    <property type="protein sequence ID" value="KAK3045572.1"/>
    <property type="molecule type" value="Genomic_DNA"/>
</dbReference>
<sequence length="713" mass="80577">MFGISRDGGIPGLRYETTQDGQPSLAYVRASPGAHYVAISHLWADGLGNPHDNTLPRCQLQSIADQVKACNEILAKNPPISTDHPMNLLAVLRSKAEKLFAKFEDHPTDFWLDVYCVPLLPPGDTDDELYLDDRPGRDPGFTREVIQRLKSIALQRMYETYAWARCTLVLDRELMSIPRPSTLSERWARIALCAWNTRFWTFQEYCLAPQTFFQFEDGPWLKEFLVPWQYEGQVASNFDVLNNAWAMNLWRMSKPERTYMGAKRDGDSVGGNDTGAEPMTSSAEIFTSVWNCLNLRSTTKAEDVAMICANLMYLNATELSSLGPKDLMKAIVAAQEVLPLHILSFDANRHDPRAADVVPFGRYDGWVPVSPVQSQKLEQGPVYLKVLDSGLELRRTGNAMIEGQIFEVESPESHAWSFDDNAATVWVRPPLSFQIPAGQKVLVVFQRNIGELPQNSRRQRRGFCLLKGVEMGGHLHASYLCPVNWGVRGHNTIHEPQQLRHCAAKRVAVHSGHIIIDCDIEGWRQGSRSRRSILKRRTNIVHLMYILPIITGIGWLVLMLCLVNTVWKAWKSIDGVAVFVLGGFFLSVALVIPGIMCLPHLGTEIHNYVYLTQGISDTGRLLPWSECVELSLPRSSRGFSTLRYWVLRPTLWALLSVHKSWLRLRHLEDNRRIQLRDNGVELGDPSQRRLRRTEEGSSTGVVIFARNMLAGIA</sequence>
<gene>
    <name evidence="2" type="ORF">LTR09_012856</name>
</gene>
<dbReference type="PANTHER" id="PTHR39596:SF2">
    <property type="entry name" value="HET DOMAIN PROTEIN (AFU_ORTHOLOGUE AFUA_1G17550)-RELATED"/>
    <property type="match status" value="1"/>
</dbReference>
<organism evidence="2 3">
    <name type="scientific">Extremus antarcticus</name>
    <dbReference type="NCBI Taxonomy" id="702011"/>
    <lineage>
        <taxon>Eukaryota</taxon>
        <taxon>Fungi</taxon>
        <taxon>Dikarya</taxon>
        <taxon>Ascomycota</taxon>
        <taxon>Pezizomycotina</taxon>
        <taxon>Dothideomycetes</taxon>
        <taxon>Dothideomycetidae</taxon>
        <taxon>Mycosphaerellales</taxon>
        <taxon>Extremaceae</taxon>
        <taxon>Extremus</taxon>
    </lineage>
</organism>
<dbReference type="Proteomes" id="UP001271007">
    <property type="component" value="Unassembled WGS sequence"/>
</dbReference>
<evidence type="ECO:0000313" key="2">
    <source>
        <dbReference type="EMBL" id="KAK3045572.1"/>
    </source>
</evidence>
<reference evidence="2" key="1">
    <citation type="submission" date="2023-04" db="EMBL/GenBank/DDBJ databases">
        <title>Black Yeasts Isolated from many extreme environments.</title>
        <authorList>
            <person name="Coleine C."/>
            <person name="Stajich J.E."/>
            <person name="Selbmann L."/>
        </authorList>
    </citation>
    <scope>NUCLEOTIDE SEQUENCE</scope>
    <source>
        <strain evidence="2">CCFEE 5312</strain>
    </source>
</reference>
<keyword evidence="3" id="KW-1185">Reference proteome</keyword>
<evidence type="ECO:0008006" key="4">
    <source>
        <dbReference type="Google" id="ProtNLM"/>
    </source>
</evidence>
<evidence type="ECO:0000313" key="3">
    <source>
        <dbReference type="Proteomes" id="UP001271007"/>
    </source>
</evidence>
<keyword evidence="1" id="KW-1133">Transmembrane helix</keyword>
<dbReference type="AlphaFoldDB" id="A0AAJ0D9C5"/>
<keyword evidence="1" id="KW-0812">Transmembrane</keyword>
<feature type="transmembrane region" description="Helical" evidence="1">
    <location>
        <begin position="540"/>
        <end position="563"/>
    </location>
</feature>
<comment type="caution">
    <text evidence="2">The sequence shown here is derived from an EMBL/GenBank/DDBJ whole genome shotgun (WGS) entry which is preliminary data.</text>
</comment>
<accession>A0AAJ0D9C5</accession>
<proteinExistence type="predicted"/>
<dbReference type="PANTHER" id="PTHR39596">
    <property type="match status" value="1"/>
</dbReference>